<dbReference type="GO" id="GO:0000049">
    <property type="term" value="F:tRNA binding"/>
    <property type="evidence" value="ECO:0007669"/>
    <property type="project" value="InterPro"/>
</dbReference>
<dbReference type="WBParaSite" id="ACRNAN_scaffold20580.g21099.t1">
    <property type="protein sequence ID" value="ACRNAN_scaffold20580.g21099.t1"/>
    <property type="gene ID" value="ACRNAN_scaffold20580.g21099"/>
</dbReference>
<evidence type="ECO:0000256" key="2">
    <source>
        <dbReference type="ARBA" id="ARBA00022741"/>
    </source>
</evidence>
<evidence type="ECO:0000256" key="5">
    <source>
        <dbReference type="ARBA" id="ARBA00023146"/>
    </source>
</evidence>
<keyword evidence="3" id="KW-0067">ATP-binding</keyword>
<evidence type="ECO:0000313" key="6">
    <source>
        <dbReference type="Proteomes" id="UP000887540"/>
    </source>
</evidence>
<dbReference type="GO" id="GO:0006412">
    <property type="term" value="P:translation"/>
    <property type="evidence" value="ECO:0007669"/>
    <property type="project" value="UniProtKB-KW"/>
</dbReference>
<keyword evidence="5" id="KW-0030">Aminoacyl-tRNA synthetase</keyword>
<evidence type="ECO:0000256" key="1">
    <source>
        <dbReference type="ARBA" id="ARBA00022598"/>
    </source>
</evidence>
<dbReference type="SUPFAM" id="SSF48163">
    <property type="entry name" value="An anticodon-binding domain of class I aminoacyl-tRNA synthetases"/>
    <property type="match status" value="1"/>
</dbReference>
<name>A0A914D7H6_9BILA</name>
<dbReference type="Gene3D" id="1.10.10.350">
    <property type="match status" value="1"/>
</dbReference>
<dbReference type="InterPro" id="IPR020751">
    <property type="entry name" value="aa-tRNA-synth_I_codon-bd_sub2"/>
</dbReference>
<proteinExistence type="predicted"/>
<evidence type="ECO:0000256" key="3">
    <source>
        <dbReference type="ARBA" id="ARBA00022840"/>
    </source>
</evidence>
<sequence>KKRRLERGPTPEEERGRPDELDRWDIKKKKIEHLEAVDILKKYDKDQARNILEKVLALQKSPQDKFKLEELQKELNISKPKFFALVRMTLIDNDTGPPIVELYSFFKPQEIHRRFEDMYNMLS</sequence>
<dbReference type="AlphaFoldDB" id="A0A914D7H6"/>
<keyword evidence="2" id="KW-0547">Nucleotide-binding</keyword>
<evidence type="ECO:0000256" key="4">
    <source>
        <dbReference type="ARBA" id="ARBA00022917"/>
    </source>
</evidence>
<dbReference type="Proteomes" id="UP000887540">
    <property type="component" value="Unplaced"/>
</dbReference>
<evidence type="ECO:0000313" key="7">
    <source>
        <dbReference type="WBParaSite" id="ACRNAN_scaffold20580.g21099.t1"/>
    </source>
</evidence>
<keyword evidence="4" id="KW-0648">Protein biosynthesis</keyword>
<accession>A0A914D7H6</accession>
<dbReference type="GO" id="GO:0005524">
    <property type="term" value="F:ATP binding"/>
    <property type="evidence" value="ECO:0007669"/>
    <property type="project" value="UniProtKB-KW"/>
</dbReference>
<reference evidence="7" key="1">
    <citation type="submission" date="2022-11" db="UniProtKB">
        <authorList>
            <consortium name="WormBaseParasite"/>
        </authorList>
    </citation>
    <scope>IDENTIFICATION</scope>
</reference>
<keyword evidence="6" id="KW-1185">Reference proteome</keyword>
<keyword evidence="1" id="KW-0436">Ligase</keyword>
<organism evidence="6 7">
    <name type="scientific">Acrobeloides nanus</name>
    <dbReference type="NCBI Taxonomy" id="290746"/>
    <lineage>
        <taxon>Eukaryota</taxon>
        <taxon>Metazoa</taxon>
        <taxon>Ecdysozoa</taxon>
        <taxon>Nematoda</taxon>
        <taxon>Chromadorea</taxon>
        <taxon>Rhabditida</taxon>
        <taxon>Tylenchina</taxon>
        <taxon>Cephalobomorpha</taxon>
        <taxon>Cephaloboidea</taxon>
        <taxon>Cephalobidae</taxon>
        <taxon>Acrobeloides</taxon>
    </lineage>
</organism>
<dbReference type="GO" id="GO:0004812">
    <property type="term" value="F:aminoacyl-tRNA ligase activity"/>
    <property type="evidence" value="ECO:0007669"/>
    <property type="project" value="UniProtKB-KW"/>
</dbReference>
<dbReference type="InterPro" id="IPR008925">
    <property type="entry name" value="aa_tRNA-synth_I_cd-bd_sf"/>
</dbReference>
<protein>
    <submittedName>
        <fullName evidence="7">Uncharacterized protein</fullName>
    </submittedName>
</protein>